<name>A0ABN7RY56_OIKDI</name>
<gene>
    <name evidence="3" type="ORF">OKIOD_LOCUS2395</name>
</gene>
<keyword evidence="2" id="KW-0472">Membrane</keyword>
<organism evidence="3 4">
    <name type="scientific">Oikopleura dioica</name>
    <name type="common">Tunicate</name>
    <dbReference type="NCBI Taxonomy" id="34765"/>
    <lineage>
        <taxon>Eukaryota</taxon>
        <taxon>Metazoa</taxon>
        <taxon>Chordata</taxon>
        <taxon>Tunicata</taxon>
        <taxon>Appendicularia</taxon>
        <taxon>Copelata</taxon>
        <taxon>Oikopleuridae</taxon>
        <taxon>Oikopleura</taxon>
    </lineage>
</organism>
<evidence type="ECO:0000313" key="4">
    <source>
        <dbReference type="Proteomes" id="UP001158576"/>
    </source>
</evidence>
<keyword evidence="2" id="KW-1133">Transmembrane helix</keyword>
<keyword evidence="2" id="KW-0812">Transmembrane</keyword>
<proteinExistence type="predicted"/>
<dbReference type="EMBL" id="OU015568">
    <property type="protein sequence ID" value="CAG5085201.1"/>
    <property type="molecule type" value="Genomic_DNA"/>
</dbReference>
<feature type="transmembrane region" description="Helical" evidence="2">
    <location>
        <begin position="122"/>
        <end position="153"/>
    </location>
</feature>
<evidence type="ECO:0000256" key="1">
    <source>
        <dbReference type="SAM" id="MobiDB-lite"/>
    </source>
</evidence>
<protein>
    <submittedName>
        <fullName evidence="3">Oidioi.mRNA.OKI2018_I69.PAR.g10837.t1.cds</fullName>
    </submittedName>
</protein>
<evidence type="ECO:0000313" key="3">
    <source>
        <dbReference type="EMBL" id="CAG5085201.1"/>
    </source>
</evidence>
<feature type="transmembrane region" description="Helical" evidence="2">
    <location>
        <begin position="48"/>
        <end position="68"/>
    </location>
</feature>
<accession>A0ABN7RY56</accession>
<evidence type="ECO:0000256" key="2">
    <source>
        <dbReference type="SAM" id="Phobius"/>
    </source>
</evidence>
<sequence>MFQVLTQQAKRLSIVLLVFSILLVVSDAFCLAVEVKWQNGLDLIPSFGIGIVVGIFAIAAGSIGIVASKLHTPPPFFNRFRAAGCLGNFSGSLSIIGFLWILPSLAWHVYQVSMYPSYWEAVLGKAILISFFTFHGIQFLSIMVVMFVSFFLANFHGSSCCCRDPLNLTTVAPLSDQFLGENVLQTEPVPPTQPSVNTVAQQQPQPLTPFPAPSLYQSYEQDKAIENPDVFIFPAPGDMEISQSQATGTPDKDNKSEAVRATQILSAVEEEDAKDEAEFQL</sequence>
<dbReference type="Proteomes" id="UP001158576">
    <property type="component" value="Chromosome PAR"/>
</dbReference>
<feature type="transmembrane region" description="Helical" evidence="2">
    <location>
        <begin position="80"/>
        <end position="102"/>
    </location>
</feature>
<keyword evidence="4" id="KW-1185">Reference proteome</keyword>
<reference evidence="3 4" key="1">
    <citation type="submission" date="2021-04" db="EMBL/GenBank/DDBJ databases">
        <authorList>
            <person name="Bliznina A."/>
        </authorList>
    </citation>
    <scope>NUCLEOTIDE SEQUENCE [LARGE SCALE GENOMIC DNA]</scope>
</reference>
<feature type="region of interest" description="Disordered" evidence="1">
    <location>
        <begin position="236"/>
        <end position="258"/>
    </location>
</feature>